<dbReference type="PRINTS" id="PR02045">
    <property type="entry name" value="F138DOMAIN"/>
</dbReference>
<accession>A0A8I5R7Q6</accession>
<name>A0A8I5R7Q6_PAPAN</name>
<sequence length="101" mass="10795">VIVLDFGCSNRLEYNGAIWAHCNLYLLDSSNSSATVYQVAGITGAPHHNQLIFVYLVETGFHHIGPLRASSDLPASASQSVGITGVSHPTLQKSVFVKSVI</sequence>
<dbReference type="Ensembl" id="ENSPANT00000076880.1">
    <property type="protein sequence ID" value="ENSPANP00000054440.1"/>
    <property type="gene ID" value="ENSPANG00000045484.1"/>
</dbReference>
<keyword evidence="2" id="KW-1185">Reference proteome</keyword>
<reference evidence="1 2" key="1">
    <citation type="submission" date="2012-03" db="EMBL/GenBank/DDBJ databases">
        <title>Whole Genome Assembly of Papio anubis.</title>
        <authorList>
            <person name="Liu Y.L."/>
            <person name="Abraham K.A."/>
            <person name="Akbar H.A."/>
            <person name="Ali S.A."/>
            <person name="Anosike U.A."/>
            <person name="Aqrawi P.A."/>
            <person name="Arias F.A."/>
            <person name="Attaway T.A."/>
            <person name="Awwad R.A."/>
            <person name="Babu C.B."/>
            <person name="Bandaranaike D.B."/>
            <person name="Battles P.B."/>
            <person name="Bell A.B."/>
            <person name="Beltran B.B."/>
            <person name="Berhane-Mersha D.B."/>
            <person name="Bess C.B."/>
            <person name="Bickham C.B."/>
            <person name="Bolden T.B."/>
            <person name="Carter K.C."/>
            <person name="Chau D.C."/>
            <person name="Chavez A.C."/>
            <person name="Clerc-Blankenburg K.C."/>
            <person name="Coyle M.C."/>
            <person name="Dao M.D."/>
            <person name="Davila M.L.D."/>
            <person name="Davy-Carroll L.D."/>
            <person name="Denson S.D."/>
            <person name="Dinh H.D."/>
            <person name="Fernandez S.F."/>
            <person name="Fernando P.F."/>
            <person name="Forbes L.F."/>
            <person name="Francis C.F."/>
            <person name="Francisco L.F."/>
            <person name="Fu Q.F."/>
            <person name="Garcia-Iii R.G."/>
            <person name="Garrett T.G."/>
            <person name="Gross S.G."/>
            <person name="Gubbala S.G."/>
            <person name="Hirani K.H."/>
            <person name="Hogues M.H."/>
            <person name="Hollins B.H."/>
            <person name="Jackson L.J."/>
            <person name="Javaid M.J."/>
            <person name="Jhangiani S.J."/>
            <person name="Johnson A.J."/>
            <person name="Johnson B.J."/>
            <person name="Jones J.J."/>
            <person name="Joshi V.J."/>
            <person name="Kalu J.K."/>
            <person name="Khan N.K."/>
            <person name="Korchina V.K."/>
            <person name="Kovar C.K."/>
            <person name="Lago L.L."/>
            <person name="Lara F.L."/>
            <person name="Le T.-K.L."/>
            <person name="Lee S.L."/>
            <person name="Legall-Iii F.L."/>
            <person name="Lemon S.L."/>
            <person name="Liu J.L."/>
            <person name="Liu Y.-S.L."/>
            <person name="Liyanage D.L."/>
            <person name="Lopez J.L."/>
            <person name="Lorensuhewa L.L."/>
            <person name="Mata R.M."/>
            <person name="Mathew T.M."/>
            <person name="Mercado C.M."/>
            <person name="Mercado I.M."/>
            <person name="Morales K.M."/>
            <person name="Morgan M.M."/>
            <person name="Munidasa M.M."/>
            <person name="Ngo D.N."/>
            <person name="Nguyen L.N."/>
            <person name="Nguyen T.N."/>
            <person name="Nguyen N.N."/>
            <person name="Obregon M.O."/>
            <person name="Okwuonu G.O."/>
            <person name="Ongeri F.O."/>
            <person name="Onwere C.O."/>
            <person name="Osifeso I.O."/>
            <person name="Parra A.P."/>
            <person name="Patil S.P."/>
            <person name="Perez A.P."/>
            <person name="Perez Y.P."/>
            <person name="Pham C.P."/>
            <person name="Pu L.-L.P."/>
            <person name="Puazo M.P."/>
            <person name="Quiroz J.Q."/>
            <person name="Rouhana J.R."/>
            <person name="Ruiz M.R."/>
            <person name="Ruiz S.-J.R."/>
            <person name="Saada N.S."/>
            <person name="Santibanez J.S."/>
            <person name="Scheel M.S."/>
            <person name="Schneider B.S."/>
            <person name="Simmons D.S."/>
            <person name="Sisson I.S."/>
            <person name="Tang L.-Y.T."/>
            <person name="Thornton R.T."/>
            <person name="Tisius J.T."/>
            <person name="Toledanes G.T."/>
            <person name="Trejos Z.T."/>
            <person name="Usmani K.U."/>
            <person name="Varghese R.V."/>
            <person name="Vattathil S.V."/>
            <person name="Vee V.V."/>
            <person name="Walker D.W."/>
            <person name="Weissenberger G.W."/>
            <person name="White C.W."/>
            <person name="Williams A.W."/>
            <person name="Woodworth J.W."/>
            <person name="Wright R.W."/>
            <person name="Zhu Y.Z."/>
            <person name="Han Y.H."/>
            <person name="Newsham I.N."/>
            <person name="Nazareth L.N."/>
            <person name="Worley K.W."/>
            <person name="Muzny D.M."/>
            <person name="Rogers J.R."/>
            <person name="Gibbs R.G."/>
        </authorList>
    </citation>
    <scope>NUCLEOTIDE SEQUENCE [LARGE SCALE GENOMIC DNA]</scope>
</reference>
<evidence type="ECO:0000313" key="1">
    <source>
        <dbReference type="Ensembl" id="ENSPANP00000054440.1"/>
    </source>
</evidence>
<dbReference type="PANTHER" id="PTHR12138:SF162">
    <property type="entry name" value="CHROMOSOME UNDETERMINED SCAFFOLD_275, WHOLE GENOME SHOTGUN SEQUENCE"/>
    <property type="match status" value="1"/>
</dbReference>
<dbReference type="GeneTree" id="ENSGT01120000271815"/>
<proteinExistence type="predicted"/>
<reference evidence="1" key="3">
    <citation type="submission" date="2025-09" db="UniProtKB">
        <authorList>
            <consortium name="Ensembl"/>
        </authorList>
    </citation>
    <scope>IDENTIFICATION</scope>
</reference>
<protein>
    <submittedName>
        <fullName evidence="1">Uncharacterized protein</fullName>
    </submittedName>
</protein>
<dbReference type="AlphaFoldDB" id="A0A8I5R7Q6"/>
<dbReference type="PANTHER" id="PTHR12138">
    <property type="entry name" value="PRIMATE-EXPANDED PROTEIN FAMILY"/>
    <property type="match status" value="1"/>
</dbReference>
<evidence type="ECO:0000313" key="2">
    <source>
        <dbReference type="Proteomes" id="UP000028761"/>
    </source>
</evidence>
<reference evidence="1" key="2">
    <citation type="submission" date="2025-08" db="UniProtKB">
        <authorList>
            <consortium name="Ensembl"/>
        </authorList>
    </citation>
    <scope>IDENTIFICATION</scope>
</reference>
<dbReference type="Proteomes" id="UP000028761">
    <property type="component" value="Chromosome 6"/>
</dbReference>
<organism evidence="1 2">
    <name type="scientific">Papio anubis</name>
    <name type="common">Olive baboon</name>
    <dbReference type="NCBI Taxonomy" id="9555"/>
    <lineage>
        <taxon>Eukaryota</taxon>
        <taxon>Metazoa</taxon>
        <taxon>Chordata</taxon>
        <taxon>Craniata</taxon>
        <taxon>Vertebrata</taxon>
        <taxon>Euteleostomi</taxon>
        <taxon>Mammalia</taxon>
        <taxon>Eutheria</taxon>
        <taxon>Euarchontoglires</taxon>
        <taxon>Primates</taxon>
        <taxon>Haplorrhini</taxon>
        <taxon>Catarrhini</taxon>
        <taxon>Cercopithecidae</taxon>
        <taxon>Cercopithecinae</taxon>
        <taxon>Papio</taxon>
    </lineage>
</organism>